<dbReference type="SUPFAM" id="SSF52833">
    <property type="entry name" value="Thioredoxin-like"/>
    <property type="match status" value="1"/>
</dbReference>
<evidence type="ECO:0000256" key="5">
    <source>
        <dbReference type="ARBA" id="ARBA00023284"/>
    </source>
</evidence>
<dbReference type="InterPro" id="IPR017937">
    <property type="entry name" value="Thioredoxin_CS"/>
</dbReference>
<evidence type="ECO:0000256" key="3">
    <source>
        <dbReference type="ARBA" id="ARBA00022968"/>
    </source>
</evidence>
<dbReference type="PANTHER" id="PTHR42852:SF6">
    <property type="entry name" value="THIOL:DISULFIDE INTERCHANGE PROTEIN DSBE"/>
    <property type="match status" value="1"/>
</dbReference>
<feature type="domain" description="Thioredoxin" evidence="7">
    <location>
        <begin position="18"/>
        <end position="186"/>
    </location>
</feature>
<proteinExistence type="predicted"/>
<keyword evidence="3" id="KW-0812">Transmembrane</keyword>
<evidence type="ECO:0000259" key="7">
    <source>
        <dbReference type="PROSITE" id="PS51352"/>
    </source>
</evidence>
<dbReference type="CDD" id="cd02966">
    <property type="entry name" value="TlpA_like_family"/>
    <property type="match status" value="1"/>
</dbReference>
<keyword evidence="6" id="KW-0732">Signal</keyword>
<keyword evidence="2" id="KW-0201">Cytochrome c-type biogenesis</keyword>
<evidence type="ECO:0000313" key="8">
    <source>
        <dbReference type="EMBL" id="MCH6165248.1"/>
    </source>
</evidence>
<name>A0ABS9TA03_9PSEU</name>
<keyword evidence="4" id="KW-1015">Disulfide bond</keyword>
<sequence length="202" mass="21249">MVAAALLIVTLAACATSKNAVATGDDFTFVAPGGQSRIFYDPPAIRGTVHGLSGDSLLEPGHTIGIDDFPGQVVVLNVWGSWCGPCRAEAPGLEQTYEQTHASGVTLLGIDVRDDRDAAADFVREHGITYPSIFDSPSRSLFALEGFPRNTVPSTVVLDRRHRVAAVLLTALRVAELMPVVQRVAAEPADPPRPGPVSGAAP</sequence>
<dbReference type="InterPro" id="IPR000866">
    <property type="entry name" value="AhpC/TSA"/>
</dbReference>
<dbReference type="PROSITE" id="PS00194">
    <property type="entry name" value="THIOREDOXIN_1"/>
    <property type="match status" value="1"/>
</dbReference>
<dbReference type="InterPro" id="IPR050553">
    <property type="entry name" value="Thioredoxin_ResA/DsbE_sf"/>
</dbReference>
<dbReference type="InterPro" id="IPR013766">
    <property type="entry name" value="Thioredoxin_domain"/>
</dbReference>
<evidence type="ECO:0000256" key="2">
    <source>
        <dbReference type="ARBA" id="ARBA00022748"/>
    </source>
</evidence>
<accession>A0ABS9TA03</accession>
<dbReference type="EMBL" id="JAKXMK010000004">
    <property type="protein sequence ID" value="MCH6165248.1"/>
    <property type="molecule type" value="Genomic_DNA"/>
</dbReference>
<evidence type="ECO:0000256" key="1">
    <source>
        <dbReference type="ARBA" id="ARBA00004196"/>
    </source>
</evidence>
<evidence type="ECO:0000256" key="6">
    <source>
        <dbReference type="SAM" id="SignalP"/>
    </source>
</evidence>
<protein>
    <submittedName>
        <fullName evidence="8">TlpA family protein disulfide reductase</fullName>
    </submittedName>
</protein>
<dbReference type="Gene3D" id="3.40.30.10">
    <property type="entry name" value="Glutaredoxin"/>
    <property type="match status" value="1"/>
</dbReference>
<keyword evidence="3" id="KW-0735">Signal-anchor</keyword>
<feature type="signal peptide" evidence="6">
    <location>
        <begin position="1"/>
        <end position="22"/>
    </location>
</feature>
<dbReference type="PROSITE" id="PS51352">
    <property type="entry name" value="THIOREDOXIN_2"/>
    <property type="match status" value="1"/>
</dbReference>
<dbReference type="Pfam" id="PF00578">
    <property type="entry name" value="AhpC-TSA"/>
    <property type="match status" value="1"/>
</dbReference>
<dbReference type="Proteomes" id="UP001299970">
    <property type="component" value="Unassembled WGS sequence"/>
</dbReference>
<comment type="subcellular location">
    <subcellularLocation>
        <location evidence="1">Cell envelope</location>
    </subcellularLocation>
</comment>
<organism evidence="8 9">
    <name type="scientific">Pseudonocardia alaniniphila</name>
    <dbReference type="NCBI Taxonomy" id="75291"/>
    <lineage>
        <taxon>Bacteria</taxon>
        <taxon>Bacillati</taxon>
        <taxon>Actinomycetota</taxon>
        <taxon>Actinomycetes</taxon>
        <taxon>Pseudonocardiales</taxon>
        <taxon>Pseudonocardiaceae</taxon>
        <taxon>Pseudonocardia</taxon>
    </lineage>
</organism>
<keyword evidence="9" id="KW-1185">Reference proteome</keyword>
<reference evidence="8 9" key="1">
    <citation type="submission" date="2022-03" db="EMBL/GenBank/DDBJ databases">
        <title>Pseudonocardia alaer sp. nov., a novel actinomycete isolated from reed forest soil.</title>
        <authorList>
            <person name="Wang L."/>
        </authorList>
    </citation>
    <scope>NUCLEOTIDE SEQUENCE [LARGE SCALE GENOMIC DNA]</scope>
    <source>
        <strain evidence="8 9">Y-16303</strain>
    </source>
</reference>
<gene>
    <name evidence="8" type="ORF">MMF94_06100</name>
</gene>
<comment type="caution">
    <text evidence="8">The sequence shown here is derived from an EMBL/GenBank/DDBJ whole genome shotgun (WGS) entry which is preliminary data.</text>
</comment>
<dbReference type="PANTHER" id="PTHR42852">
    <property type="entry name" value="THIOL:DISULFIDE INTERCHANGE PROTEIN DSBE"/>
    <property type="match status" value="1"/>
</dbReference>
<dbReference type="InterPro" id="IPR036249">
    <property type="entry name" value="Thioredoxin-like_sf"/>
</dbReference>
<evidence type="ECO:0000313" key="9">
    <source>
        <dbReference type="Proteomes" id="UP001299970"/>
    </source>
</evidence>
<keyword evidence="5" id="KW-0676">Redox-active center</keyword>
<feature type="chain" id="PRO_5046668194" evidence="6">
    <location>
        <begin position="23"/>
        <end position="202"/>
    </location>
</feature>
<dbReference type="RefSeq" id="WP_241035273.1">
    <property type="nucleotide sequence ID" value="NZ_BAAAJF010000018.1"/>
</dbReference>
<evidence type="ECO:0000256" key="4">
    <source>
        <dbReference type="ARBA" id="ARBA00023157"/>
    </source>
</evidence>